<reference evidence="1" key="1">
    <citation type="submission" date="2022-06" db="EMBL/GenBank/DDBJ databases">
        <authorList>
            <person name="Berger JAMES D."/>
            <person name="Berger JAMES D."/>
        </authorList>
    </citation>
    <scope>NUCLEOTIDE SEQUENCE [LARGE SCALE GENOMIC DNA]</scope>
</reference>
<proteinExistence type="predicted"/>
<dbReference type="WBParaSite" id="SRDH1_45930.1">
    <property type="protein sequence ID" value="SRDH1_45930.1"/>
    <property type="gene ID" value="SRDH1_45930"/>
</dbReference>
<dbReference type="AlphaFoldDB" id="A0AA85FFM0"/>
<evidence type="ECO:0000313" key="2">
    <source>
        <dbReference type="WBParaSite" id="SRDH1_45930.1"/>
    </source>
</evidence>
<dbReference type="Proteomes" id="UP000050792">
    <property type="component" value="Unassembled WGS sequence"/>
</dbReference>
<reference evidence="2" key="2">
    <citation type="submission" date="2023-11" db="UniProtKB">
        <authorList>
            <consortium name="WormBaseParasite"/>
        </authorList>
    </citation>
    <scope>IDENTIFICATION</scope>
</reference>
<name>A0AA85FFM0_9TREM</name>
<organism evidence="1 2">
    <name type="scientific">Schistosoma rodhaini</name>
    <dbReference type="NCBI Taxonomy" id="6188"/>
    <lineage>
        <taxon>Eukaryota</taxon>
        <taxon>Metazoa</taxon>
        <taxon>Spiralia</taxon>
        <taxon>Lophotrochozoa</taxon>
        <taxon>Platyhelminthes</taxon>
        <taxon>Trematoda</taxon>
        <taxon>Digenea</taxon>
        <taxon>Strigeidida</taxon>
        <taxon>Schistosomatoidea</taxon>
        <taxon>Schistosomatidae</taxon>
        <taxon>Schistosoma</taxon>
    </lineage>
</organism>
<keyword evidence="1" id="KW-1185">Reference proteome</keyword>
<protein>
    <submittedName>
        <fullName evidence="2">Uncharacterized protein</fullName>
    </submittedName>
</protein>
<accession>A0AA85FFM0</accession>
<evidence type="ECO:0000313" key="1">
    <source>
        <dbReference type="Proteomes" id="UP000050792"/>
    </source>
</evidence>
<sequence length="118" mass="13277">MNVNWCRSTFACSKFSNDFVDCLNSRCLPKHLNKYKYDYVDNIYMTPDCISSALSVFADECTEFAVSAFSGLLLIVCGNFNSCGCSFLTSPGHQNLIDFPTPLDAHSKFIFNNDMVHM</sequence>